<dbReference type="PATRIC" id="fig|1158602.3.peg.775"/>
<dbReference type="Proteomes" id="UP000013877">
    <property type="component" value="Unassembled WGS sequence"/>
</dbReference>
<dbReference type="RefSeq" id="WP_010744087.1">
    <property type="nucleotide sequence ID" value="NZ_ASWF01000002.1"/>
</dbReference>
<name>R2PH44_9ENTE</name>
<keyword evidence="4" id="KW-1185">Reference proteome</keyword>
<dbReference type="AlphaFoldDB" id="R2PH44"/>
<evidence type="ECO:0000313" key="4">
    <source>
        <dbReference type="Proteomes" id="UP000014158"/>
    </source>
</evidence>
<dbReference type="HOGENOM" id="CLU_159229_0_0_9"/>
<gene>
    <name evidence="2" type="ORF">I590_01185</name>
    <name evidence="1" type="ORF">UAK_00750</name>
</gene>
<organism evidence="1 3">
    <name type="scientific">Enterococcus raffinosus ATCC 49464</name>
    <dbReference type="NCBI Taxonomy" id="1158602"/>
    <lineage>
        <taxon>Bacteria</taxon>
        <taxon>Bacillati</taxon>
        <taxon>Bacillota</taxon>
        <taxon>Bacilli</taxon>
        <taxon>Lactobacillales</taxon>
        <taxon>Enterococcaceae</taxon>
        <taxon>Enterococcus</taxon>
    </lineage>
</organism>
<dbReference type="EMBL" id="ASWF01000002">
    <property type="protein sequence ID" value="EOT77649.1"/>
    <property type="molecule type" value="Genomic_DNA"/>
</dbReference>
<proteinExistence type="predicted"/>
<accession>R2PH44</accession>
<evidence type="ECO:0000313" key="3">
    <source>
        <dbReference type="Proteomes" id="UP000013877"/>
    </source>
</evidence>
<comment type="caution">
    <text evidence="1">The sequence shown here is derived from an EMBL/GenBank/DDBJ whole genome shotgun (WGS) entry which is preliminary data.</text>
</comment>
<sequence>MEELTGYNLPDGDYWVKKVQQDENGTLIVLESKKFLVTILFGGFVYALLCSDESGLQKRNHQWLDKFAGVSLIDEAFFKLSNSEFIDFIKDQTFGFYEDFDFKHFVAWTEDNIIEVIAHYEPEIEIQEKKLK</sequence>
<evidence type="ECO:0000313" key="2">
    <source>
        <dbReference type="EMBL" id="EOT77649.1"/>
    </source>
</evidence>
<protein>
    <submittedName>
        <fullName evidence="1">Uncharacterized protein</fullName>
    </submittedName>
</protein>
<dbReference type="Proteomes" id="UP000014158">
    <property type="component" value="Unassembled WGS sequence"/>
</dbReference>
<dbReference type="OrthoDB" id="2189590at2"/>
<reference evidence="2 4" key="2">
    <citation type="submission" date="2013-03" db="EMBL/GenBank/DDBJ databases">
        <title>The Genome Sequence of Enterococcus raffinosus ATCC_49464 (PacBio/Illumina hybrid assembly).</title>
        <authorList>
            <consortium name="The Broad Institute Genomics Platform"/>
            <consortium name="The Broad Institute Genome Sequencing Center for Infectious Disease"/>
            <person name="Earl A."/>
            <person name="Russ C."/>
            <person name="Gilmore M."/>
            <person name="Surin D."/>
            <person name="Walker B."/>
            <person name="Young S."/>
            <person name="Zeng Q."/>
            <person name="Gargeya S."/>
            <person name="Fitzgerald M."/>
            <person name="Haas B."/>
            <person name="Abouelleil A."/>
            <person name="Allen A.W."/>
            <person name="Alvarado L."/>
            <person name="Arachchi H.M."/>
            <person name="Berlin A.M."/>
            <person name="Chapman S.B."/>
            <person name="Gainer-Dewar J."/>
            <person name="Goldberg J."/>
            <person name="Griggs A."/>
            <person name="Gujja S."/>
            <person name="Hansen M."/>
            <person name="Howarth C."/>
            <person name="Imamovic A."/>
            <person name="Ireland A."/>
            <person name="Larimer J."/>
            <person name="McCowan C."/>
            <person name="Murphy C."/>
            <person name="Pearson M."/>
            <person name="Poon T.W."/>
            <person name="Priest M."/>
            <person name="Roberts A."/>
            <person name="Saif S."/>
            <person name="Shea T."/>
            <person name="Sisk P."/>
            <person name="Sykes S."/>
            <person name="Wortman J."/>
            <person name="Nusbaum C."/>
            <person name="Birren B."/>
        </authorList>
    </citation>
    <scope>NUCLEOTIDE SEQUENCE [LARGE SCALE GENOMIC DNA]</scope>
    <source>
        <strain evidence="2 4">ATCC 49464</strain>
    </source>
</reference>
<reference evidence="1 3" key="1">
    <citation type="submission" date="2013-02" db="EMBL/GenBank/DDBJ databases">
        <title>The Genome Sequence of Enterococcus raffinosus ATCC_49464.</title>
        <authorList>
            <consortium name="The Broad Institute Genome Sequencing Platform"/>
            <consortium name="The Broad Institute Genome Sequencing Center for Infectious Disease"/>
            <person name="Earl A.M."/>
            <person name="Gilmore M.S."/>
            <person name="Lebreton F."/>
            <person name="Walker B."/>
            <person name="Young S.K."/>
            <person name="Zeng Q."/>
            <person name="Gargeya S."/>
            <person name="Fitzgerald M."/>
            <person name="Haas B."/>
            <person name="Abouelleil A."/>
            <person name="Alvarado L."/>
            <person name="Arachchi H.M."/>
            <person name="Berlin A.M."/>
            <person name="Chapman S.B."/>
            <person name="Dewar J."/>
            <person name="Goldberg J."/>
            <person name="Griggs A."/>
            <person name="Gujja S."/>
            <person name="Hansen M."/>
            <person name="Howarth C."/>
            <person name="Imamovic A."/>
            <person name="Larimer J."/>
            <person name="McCowan C."/>
            <person name="Murphy C."/>
            <person name="Neiman D."/>
            <person name="Pearson M."/>
            <person name="Priest M."/>
            <person name="Roberts A."/>
            <person name="Saif S."/>
            <person name="Shea T."/>
            <person name="Sisk P."/>
            <person name="Sykes S."/>
            <person name="Wortman J."/>
            <person name="Nusbaum C."/>
            <person name="Birren B."/>
        </authorList>
    </citation>
    <scope>NUCLEOTIDE SEQUENCE [LARGE SCALE GENOMIC DNA]</scope>
    <source>
        <strain evidence="1 3">ATCC 49464</strain>
    </source>
</reference>
<dbReference type="EMBL" id="AJAL01000001">
    <property type="protein sequence ID" value="EOH82513.1"/>
    <property type="molecule type" value="Genomic_DNA"/>
</dbReference>
<evidence type="ECO:0000313" key="1">
    <source>
        <dbReference type="EMBL" id="EOH82513.1"/>
    </source>
</evidence>
<dbReference type="eggNOG" id="ENOG5032G0M">
    <property type="taxonomic scope" value="Bacteria"/>
</dbReference>